<proteinExistence type="predicted"/>
<dbReference type="EMBL" id="JAUNZN010000007">
    <property type="protein sequence ID" value="KAK4818535.1"/>
    <property type="molecule type" value="Genomic_DNA"/>
</dbReference>
<comment type="caution">
    <text evidence="1">The sequence shown here is derived from an EMBL/GenBank/DDBJ whole genome shotgun (WGS) entry which is preliminary data.</text>
</comment>
<sequence length="116" mass="13589">MVLHLYSALYKRDTELLERVQRKATKTIKGLEHLSYEERLRELGLFSLEISILGDIQKYRQIQMIYKICQQAVANFSIHVLPACLSTVLAEQTVFILDSYRRYLDIYVVNATKNHP</sequence>
<evidence type="ECO:0000313" key="1">
    <source>
        <dbReference type="EMBL" id="KAK4818535.1"/>
    </source>
</evidence>
<accession>A0AAN7N2Q8</accession>
<gene>
    <name evidence="1" type="ORF">QYF61_014478</name>
</gene>
<reference evidence="1 2" key="1">
    <citation type="journal article" date="2023" name="J. Hered.">
        <title>Chromosome-level genome of the wood stork (Mycteria americana) provides insight into avian chromosome evolution.</title>
        <authorList>
            <person name="Flamio R. Jr."/>
            <person name="Ramstad K.M."/>
        </authorList>
    </citation>
    <scope>NUCLEOTIDE SEQUENCE [LARGE SCALE GENOMIC DNA]</scope>
    <source>
        <strain evidence="1">JAX WOST 10</strain>
    </source>
</reference>
<evidence type="ECO:0000313" key="2">
    <source>
        <dbReference type="Proteomes" id="UP001333110"/>
    </source>
</evidence>
<dbReference type="AlphaFoldDB" id="A0AAN7N2Q8"/>
<protein>
    <submittedName>
        <fullName evidence="1">Uncharacterized protein</fullName>
    </submittedName>
</protein>
<name>A0AAN7N2Q8_MYCAM</name>
<organism evidence="1 2">
    <name type="scientific">Mycteria americana</name>
    <name type="common">Wood stork</name>
    <dbReference type="NCBI Taxonomy" id="33587"/>
    <lineage>
        <taxon>Eukaryota</taxon>
        <taxon>Metazoa</taxon>
        <taxon>Chordata</taxon>
        <taxon>Craniata</taxon>
        <taxon>Vertebrata</taxon>
        <taxon>Euteleostomi</taxon>
        <taxon>Archelosauria</taxon>
        <taxon>Archosauria</taxon>
        <taxon>Dinosauria</taxon>
        <taxon>Saurischia</taxon>
        <taxon>Theropoda</taxon>
        <taxon>Coelurosauria</taxon>
        <taxon>Aves</taxon>
        <taxon>Neognathae</taxon>
        <taxon>Neoaves</taxon>
        <taxon>Aequornithes</taxon>
        <taxon>Ciconiiformes</taxon>
        <taxon>Ciconiidae</taxon>
        <taxon>Mycteria</taxon>
    </lineage>
</organism>
<keyword evidence="2" id="KW-1185">Reference proteome</keyword>
<dbReference type="Proteomes" id="UP001333110">
    <property type="component" value="Unassembled WGS sequence"/>
</dbReference>